<sequence>MATMRGNAGGYGMGAPSYGGIDNSPSEGGNALDAIRQQTSKIEDMLDSAAEPVKPYMPAIGRFLIVVTFLEDALRIITQWSDQILYLHDYRHIPNGLTHIFLIVNVLAMVACSVLVIARRHSEYAVAGLIGVVVTQALGYGLIFDLNFFLRNLSVMGGLLMVLSDSWVRKTKAFAGLPQIEEKDRKMYFQFAGRVLLIFLFVGFVFSGQWSIWRVLVSVLGLVACVMVVVGFKAKWSATLLVFILSVFNVLVNNFWTLHEHHPHKDFAKYDFFQILSIVGGLLLLVNSGPGQFSIDEKKKVY</sequence>
<dbReference type="GO" id="GO:0005789">
    <property type="term" value="C:endoplasmic reticulum membrane"/>
    <property type="evidence" value="ECO:0007669"/>
    <property type="project" value="UniProtKB-SubCell"/>
</dbReference>
<evidence type="ECO:0000256" key="3">
    <source>
        <dbReference type="ARBA" id="ARBA00022448"/>
    </source>
</evidence>
<comment type="subcellular location">
    <subcellularLocation>
        <location evidence="1">Endoplasmic reticulum membrane</location>
        <topology evidence="1">Multi-pass membrane protein</topology>
    </subcellularLocation>
</comment>
<comment type="similarity">
    <text evidence="2">Belongs to the SURF4 family.</text>
</comment>
<feature type="transmembrane region" description="Helical" evidence="9">
    <location>
        <begin position="97"/>
        <end position="117"/>
    </location>
</feature>
<accession>A0A0G2G0U3</accession>
<dbReference type="AlphaFoldDB" id="A0A0G2G0U3"/>
<protein>
    <submittedName>
        <fullName evidence="10">Putative surf4 family protein</fullName>
    </submittedName>
</protein>
<dbReference type="GO" id="GO:0005793">
    <property type="term" value="C:endoplasmic reticulum-Golgi intermediate compartment"/>
    <property type="evidence" value="ECO:0007669"/>
    <property type="project" value="TreeGrafter"/>
</dbReference>
<evidence type="ECO:0000256" key="1">
    <source>
        <dbReference type="ARBA" id="ARBA00004477"/>
    </source>
</evidence>
<keyword evidence="7 9" id="KW-1133">Transmembrane helix</keyword>
<feature type="transmembrane region" description="Helical" evidence="9">
    <location>
        <begin position="239"/>
        <end position="258"/>
    </location>
</feature>
<dbReference type="GO" id="GO:0007030">
    <property type="term" value="P:Golgi organization"/>
    <property type="evidence" value="ECO:0007669"/>
    <property type="project" value="TreeGrafter"/>
</dbReference>
<keyword evidence="6" id="KW-0653">Protein transport</keyword>
<keyword evidence="11" id="KW-1185">Reference proteome</keyword>
<dbReference type="InterPro" id="IPR002995">
    <property type="entry name" value="Surf4"/>
</dbReference>
<comment type="caution">
    <text evidence="10">The sequence shown here is derived from an EMBL/GenBank/DDBJ whole genome shotgun (WGS) entry which is preliminary data.</text>
</comment>
<dbReference type="Proteomes" id="UP000034680">
    <property type="component" value="Unassembled WGS sequence"/>
</dbReference>
<dbReference type="EMBL" id="LCUC01000006">
    <property type="protein sequence ID" value="KKY39951.1"/>
    <property type="molecule type" value="Genomic_DNA"/>
</dbReference>
<evidence type="ECO:0000256" key="8">
    <source>
        <dbReference type="ARBA" id="ARBA00023136"/>
    </source>
</evidence>
<evidence type="ECO:0000256" key="6">
    <source>
        <dbReference type="ARBA" id="ARBA00022927"/>
    </source>
</evidence>
<keyword evidence="8 9" id="KW-0472">Membrane</keyword>
<dbReference type="GO" id="GO:0015031">
    <property type="term" value="P:protein transport"/>
    <property type="evidence" value="ECO:0007669"/>
    <property type="project" value="UniProtKB-KW"/>
</dbReference>
<evidence type="ECO:0000313" key="11">
    <source>
        <dbReference type="Proteomes" id="UP000034680"/>
    </source>
</evidence>
<feature type="transmembrane region" description="Helical" evidence="9">
    <location>
        <begin position="149"/>
        <end position="168"/>
    </location>
</feature>
<dbReference type="Pfam" id="PF02077">
    <property type="entry name" value="SURF4"/>
    <property type="match status" value="1"/>
</dbReference>
<feature type="transmembrane region" description="Helical" evidence="9">
    <location>
        <begin position="212"/>
        <end position="232"/>
    </location>
</feature>
<evidence type="ECO:0000256" key="5">
    <source>
        <dbReference type="ARBA" id="ARBA00022824"/>
    </source>
</evidence>
<feature type="transmembrane region" description="Helical" evidence="9">
    <location>
        <begin position="124"/>
        <end position="143"/>
    </location>
</feature>
<organism evidence="10 11">
    <name type="scientific">Diaporthe ampelina</name>
    <dbReference type="NCBI Taxonomy" id="1214573"/>
    <lineage>
        <taxon>Eukaryota</taxon>
        <taxon>Fungi</taxon>
        <taxon>Dikarya</taxon>
        <taxon>Ascomycota</taxon>
        <taxon>Pezizomycotina</taxon>
        <taxon>Sordariomycetes</taxon>
        <taxon>Sordariomycetidae</taxon>
        <taxon>Diaporthales</taxon>
        <taxon>Diaporthaceae</taxon>
        <taxon>Diaporthe</taxon>
    </lineage>
</organism>
<feature type="transmembrane region" description="Helical" evidence="9">
    <location>
        <begin position="188"/>
        <end position="206"/>
    </location>
</feature>
<keyword evidence="3" id="KW-0813">Transport</keyword>
<evidence type="ECO:0000256" key="2">
    <source>
        <dbReference type="ARBA" id="ARBA00006945"/>
    </source>
</evidence>
<dbReference type="PROSITE" id="PS01339">
    <property type="entry name" value="SURF4"/>
    <property type="match status" value="1"/>
</dbReference>
<evidence type="ECO:0000256" key="4">
    <source>
        <dbReference type="ARBA" id="ARBA00022692"/>
    </source>
</evidence>
<evidence type="ECO:0000313" key="10">
    <source>
        <dbReference type="EMBL" id="KKY39951.1"/>
    </source>
</evidence>
<feature type="transmembrane region" description="Helical" evidence="9">
    <location>
        <begin position="270"/>
        <end position="290"/>
    </location>
</feature>
<dbReference type="STRING" id="1214573.A0A0G2G0U3"/>
<gene>
    <name evidence="10" type="ORF">UCDDA912_g00104</name>
</gene>
<dbReference type="InterPro" id="IPR045214">
    <property type="entry name" value="Surf1/Surf4"/>
</dbReference>
<dbReference type="PANTHER" id="PTHR23427:SF1">
    <property type="entry name" value="SURFEIT LOCUS PROTEIN 4"/>
    <property type="match status" value="1"/>
</dbReference>
<keyword evidence="5" id="KW-0256">Endoplasmic reticulum</keyword>
<evidence type="ECO:0000256" key="9">
    <source>
        <dbReference type="SAM" id="Phobius"/>
    </source>
</evidence>
<proteinExistence type="inferred from homology"/>
<dbReference type="OrthoDB" id="7859621at2759"/>
<keyword evidence="4 9" id="KW-0812">Transmembrane</keyword>
<reference evidence="10 11" key="1">
    <citation type="submission" date="2015-05" db="EMBL/GenBank/DDBJ databases">
        <title>Distinctive expansion of gene families associated with plant cell wall degradation and secondary metabolism in the genomes of grapevine trunk pathogens.</title>
        <authorList>
            <person name="Lawrence D.P."/>
            <person name="Travadon R."/>
            <person name="Rolshausen P.E."/>
            <person name="Baumgartner K."/>
        </authorList>
    </citation>
    <scope>NUCLEOTIDE SEQUENCE [LARGE SCALE GENOMIC DNA]</scope>
    <source>
        <strain evidence="10">DA912</strain>
    </source>
</reference>
<evidence type="ECO:0000256" key="7">
    <source>
        <dbReference type="ARBA" id="ARBA00022989"/>
    </source>
</evidence>
<name>A0A0G2G0U3_9PEZI</name>
<dbReference type="PANTHER" id="PTHR23427">
    <property type="entry name" value="SURFEIT LOCUS PROTEIN"/>
    <property type="match status" value="1"/>
</dbReference>
<reference evidence="10 11" key="2">
    <citation type="submission" date="2015-05" db="EMBL/GenBank/DDBJ databases">
        <authorList>
            <person name="Morales-Cruz A."/>
            <person name="Amrine K.C."/>
            <person name="Cantu D."/>
        </authorList>
    </citation>
    <scope>NUCLEOTIDE SEQUENCE [LARGE SCALE GENOMIC DNA]</scope>
    <source>
        <strain evidence="10">DA912</strain>
    </source>
</reference>